<organism evidence="2 3">
    <name type="scientific">Fusibacter ferrireducens</name>
    <dbReference type="NCBI Taxonomy" id="2785058"/>
    <lineage>
        <taxon>Bacteria</taxon>
        <taxon>Bacillati</taxon>
        <taxon>Bacillota</taxon>
        <taxon>Clostridia</taxon>
        <taxon>Eubacteriales</taxon>
        <taxon>Eubacteriales Family XII. Incertae Sedis</taxon>
        <taxon>Fusibacter</taxon>
    </lineage>
</organism>
<feature type="domain" description="Calcineurin-like phosphoesterase" evidence="1">
    <location>
        <begin position="3"/>
        <end position="196"/>
    </location>
</feature>
<dbReference type="PIRSF" id="PIRSF033094">
    <property type="entry name" value="Pesterase_CT488"/>
    <property type="match status" value="1"/>
</dbReference>
<sequence length="230" mass="26817">MGVYVIGDLHLSFNTDKPMDVFGENWIGHYKKIEIDWKEKVKENDLVIVPGDTSWAISFDEAHVDLGWLDALPGKKVLIKGNHDYWWTSKSKMDHQFNSIFFVHNSFFVYEDLAICGTRGWVCPNEVQFSENDDKIYKREAIRLENSLKQAVAQGFKKILVALHFPPTNDRQEPSRFTEIIEKYPVSHVVYGHIHSKSYFNATLKGLHNEIFYHLTSCDYLEFKLLKLDV</sequence>
<dbReference type="InterPro" id="IPR051158">
    <property type="entry name" value="Metallophosphoesterase_sf"/>
</dbReference>
<dbReference type="SUPFAM" id="SSF56300">
    <property type="entry name" value="Metallo-dependent phosphatases"/>
    <property type="match status" value="1"/>
</dbReference>
<accession>A0ABR9ZZ18</accession>
<reference evidence="2 3" key="1">
    <citation type="submission" date="2020-11" db="EMBL/GenBank/DDBJ databases">
        <title>Fusibacter basophilias sp. nov.</title>
        <authorList>
            <person name="Qiu D."/>
        </authorList>
    </citation>
    <scope>NUCLEOTIDE SEQUENCE [LARGE SCALE GENOMIC DNA]</scope>
    <source>
        <strain evidence="2 3">Q10-2</strain>
    </source>
</reference>
<gene>
    <name evidence="2" type="ORF">ISU02_21630</name>
</gene>
<dbReference type="Gene3D" id="3.60.21.10">
    <property type="match status" value="1"/>
</dbReference>
<name>A0ABR9ZZ18_9FIRM</name>
<dbReference type="RefSeq" id="WP_194703944.1">
    <property type="nucleotide sequence ID" value="NZ_JADKNH010000019.1"/>
</dbReference>
<proteinExistence type="predicted"/>
<dbReference type="InterPro" id="IPR014578">
    <property type="entry name" value="Pesterase_CT488"/>
</dbReference>
<dbReference type="InterPro" id="IPR004843">
    <property type="entry name" value="Calcineurin-like_PHP"/>
</dbReference>
<comment type="caution">
    <text evidence="2">The sequence shown here is derived from an EMBL/GenBank/DDBJ whole genome shotgun (WGS) entry which is preliminary data.</text>
</comment>
<evidence type="ECO:0000313" key="3">
    <source>
        <dbReference type="Proteomes" id="UP000614200"/>
    </source>
</evidence>
<evidence type="ECO:0000313" key="2">
    <source>
        <dbReference type="EMBL" id="MBF4695705.1"/>
    </source>
</evidence>
<dbReference type="PANTHER" id="PTHR31302">
    <property type="entry name" value="TRANSMEMBRANE PROTEIN WITH METALLOPHOSPHOESTERASE DOMAIN-RELATED"/>
    <property type="match status" value="1"/>
</dbReference>
<evidence type="ECO:0000259" key="1">
    <source>
        <dbReference type="Pfam" id="PF00149"/>
    </source>
</evidence>
<dbReference type="Proteomes" id="UP000614200">
    <property type="component" value="Unassembled WGS sequence"/>
</dbReference>
<dbReference type="EMBL" id="JADKNH010000019">
    <property type="protein sequence ID" value="MBF4695705.1"/>
    <property type="molecule type" value="Genomic_DNA"/>
</dbReference>
<protein>
    <submittedName>
        <fullName evidence="2">Metallophosphoesterase</fullName>
    </submittedName>
</protein>
<keyword evidence="3" id="KW-1185">Reference proteome</keyword>
<dbReference type="InterPro" id="IPR029052">
    <property type="entry name" value="Metallo-depent_PP-like"/>
</dbReference>
<dbReference type="PANTHER" id="PTHR31302:SF22">
    <property type="entry name" value="PHOSPHOESTERASE"/>
    <property type="match status" value="1"/>
</dbReference>
<dbReference type="Pfam" id="PF00149">
    <property type="entry name" value="Metallophos"/>
    <property type="match status" value="1"/>
</dbReference>